<dbReference type="Pfam" id="PF06477">
    <property type="entry name" value="DUF1091"/>
    <property type="match status" value="1"/>
</dbReference>
<dbReference type="PANTHER" id="PTHR20898">
    <property type="entry name" value="DAEDALUS ON 3-RELATED-RELATED"/>
    <property type="match status" value="1"/>
</dbReference>
<keyword evidence="1" id="KW-0472">Membrane</keyword>
<evidence type="ECO:0000313" key="2">
    <source>
        <dbReference type="EnsemblMetazoa" id="ACHR006434-PA"/>
    </source>
</evidence>
<accession>A0A182K6P9</accession>
<keyword evidence="1" id="KW-1133">Transmembrane helix</keyword>
<feature type="transmembrane region" description="Helical" evidence="1">
    <location>
        <begin position="6"/>
        <end position="24"/>
    </location>
</feature>
<dbReference type="EnsemblMetazoa" id="ACHR006434-RA">
    <property type="protein sequence ID" value="ACHR006434-PA"/>
    <property type="gene ID" value="ACHR006434"/>
</dbReference>
<dbReference type="Proteomes" id="UP000075881">
    <property type="component" value="Unassembled WGS sequence"/>
</dbReference>
<evidence type="ECO:0008006" key="4">
    <source>
        <dbReference type="Google" id="ProtNLM"/>
    </source>
</evidence>
<keyword evidence="3" id="KW-1185">Reference proteome</keyword>
<reference evidence="2" key="2">
    <citation type="submission" date="2020-05" db="UniProtKB">
        <authorList>
            <consortium name="EnsemblMetazoa"/>
        </authorList>
    </citation>
    <scope>IDENTIFICATION</scope>
    <source>
        <strain evidence="2">ACHKN1017</strain>
    </source>
</reference>
<protein>
    <recommendedName>
        <fullName evidence="4">MD-2-related lipid-recognition domain-containing protein</fullName>
    </recommendedName>
</protein>
<dbReference type="AlphaFoldDB" id="A0A182K6P9"/>
<organism evidence="2 3">
    <name type="scientific">Anopheles christyi</name>
    <dbReference type="NCBI Taxonomy" id="43041"/>
    <lineage>
        <taxon>Eukaryota</taxon>
        <taxon>Metazoa</taxon>
        <taxon>Ecdysozoa</taxon>
        <taxon>Arthropoda</taxon>
        <taxon>Hexapoda</taxon>
        <taxon>Insecta</taxon>
        <taxon>Pterygota</taxon>
        <taxon>Neoptera</taxon>
        <taxon>Endopterygota</taxon>
        <taxon>Diptera</taxon>
        <taxon>Nematocera</taxon>
        <taxon>Culicoidea</taxon>
        <taxon>Culicidae</taxon>
        <taxon>Anophelinae</taxon>
        <taxon>Anopheles</taxon>
    </lineage>
</organism>
<proteinExistence type="predicted"/>
<evidence type="ECO:0000313" key="3">
    <source>
        <dbReference type="Proteomes" id="UP000075881"/>
    </source>
</evidence>
<dbReference type="InterPro" id="IPR010512">
    <property type="entry name" value="DUF1091"/>
</dbReference>
<reference evidence="3" key="1">
    <citation type="submission" date="2013-03" db="EMBL/GenBank/DDBJ databases">
        <title>The Genome Sequence of Anopheles christyi ACHKN1017.</title>
        <authorList>
            <consortium name="The Broad Institute Genomics Platform"/>
            <person name="Neafsey D.E."/>
            <person name="Besansky N."/>
            <person name="Walker B."/>
            <person name="Young S.K."/>
            <person name="Zeng Q."/>
            <person name="Gargeya S."/>
            <person name="Fitzgerald M."/>
            <person name="Haas B."/>
            <person name="Abouelleil A."/>
            <person name="Allen A.W."/>
            <person name="Alvarado L."/>
            <person name="Arachchi H.M."/>
            <person name="Berlin A.M."/>
            <person name="Chapman S.B."/>
            <person name="Gainer-Dewar J."/>
            <person name="Goldberg J."/>
            <person name="Griggs A."/>
            <person name="Gujja S."/>
            <person name="Hansen M."/>
            <person name="Howarth C."/>
            <person name="Imamovic A."/>
            <person name="Ireland A."/>
            <person name="Larimer J."/>
            <person name="McCowan C."/>
            <person name="Murphy C."/>
            <person name="Pearson M."/>
            <person name="Poon T.W."/>
            <person name="Priest M."/>
            <person name="Roberts A."/>
            <person name="Saif S."/>
            <person name="Shea T."/>
            <person name="Sisk P."/>
            <person name="Sykes S."/>
            <person name="Wortman J."/>
            <person name="Nusbaum C."/>
            <person name="Birren B."/>
        </authorList>
    </citation>
    <scope>NUCLEOTIDE SEQUENCE [LARGE SCALE GENOMIC DNA]</scope>
    <source>
        <strain evidence="3">ACHKN1017</strain>
    </source>
</reference>
<name>A0A182K6P9_9DIPT</name>
<sequence>MFESNVKIAIYICFIAVLGNVAGLSPRLIPMLTGATVEGSKYMNASVAIHRHGSTQNFSMQLELNVVSTIDDLRMNMGYFVRVRNMENWIYNKTYNFCDFLLRPTIDRFGALVIDELKHRGKVATRCPIQPERFVFENVTLNRIKLPAFLPQTSFGLTVNCYIGPKYEPIFRSVWYGRMRRAMV</sequence>
<dbReference type="VEuPathDB" id="VectorBase:ACHR006434"/>
<evidence type="ECO:0000256" key="1">
    <source>
        <dbReference type="SAM" id="Phobius"/>
    </source>
</evidence>
<keyword evidence="1" id="KW-0812">Transmembrane</keyword>
<dbReference type="PANTHER" id="PTHR20898:SF1">
    <property type="entry name" value="MD-2-RELATED LIPID-RECOGNITION DOMAIN-CONTAINING PROTEIN"/>
    <property type="match status" value="1"/>
</dbReference>